<dbReference type="Proteomes" id="UP001443914">
    <property type="component" value="Unassembled WGS sequence"/>
</dbReference>
<name>A0AAW1MKR4_SAPOF</name>
<dbReference type="GO" id="GO:0009941">
    <property type="term" value="C:chloroplast envelope"/>
    <property type="evidence" value="ECO:0007669"/>
    <property type="project" value="TreeGrafter"/>
</dbReference>
<organism evidence="1 2">
    <name type="scientific">Saponaria officinalis</name>
    <name type="common">Common soapwort</name>
    <name type="synonym">Lychnis saponaria</name>
    <dbReference type="NCBI Taxonomy" id="3572"/>
    <lineage>
        <taxon>Eukaryota</taxon>
        <taxon>Viridiplantae</taxon>
        <taxon>Streptophyta</taxon>
        <taxon>Embryophyta</taxon>
        <taxon>Tracheophyta</taxon>
        <taxon>Spermatophyta</taxon>
        <taxon>Magnoliopsida</taxon>
        <taxon>eudicotyledons</taxon>
        <taxon>Gunneridae</taxon>
        <taxon>Pentapetalae</taxon>
        <taxon>Caryophyllales</taxon>
        <taxon>Caryophyllaceae</taxon>
        <taxon>Caryophylleae</taxon>
        <taxon>Saponaria</taxon>
    </lineage>
</organism>
<dbReference type="InterPro" id="IPR044160">
    <property type="entry name" value="TGD4-like"/>
</dbReference>
<sequence>MESLRTAMDAAFWDLELSSPVNLDGCAKAIPGDPIPLHGSRAGRALRVQQLSFLSNGFPLGIIPSFNEPPNNKQLGSFALQSLLLRPSFGDWWLGLIGQFRPQKLISNIKAEISACDELELSTIKDVAKQFLDKSLYSLGLCTQIPVTSSASLFLSSEAHGERKGRRHKLMLYDKLPFHDLTVNAAWPELFVDHKGKYWNVPESISLDISSLVSTSGLRYRFGLHKNGGKAQAVTNTVDTETPPALLPGLCAKSGFSYQKIKDLWRIEETEDDLIIKTNKGKFYRPAYDVRLKEPHASISAVIGGTFGAWLWRDNNTSELSPRGNAGSVSSSSTKASRVFGDIFGTLGYTFQHGKFRNKYGDLTRLDARLDISSLVGLAKNVSGIQRDNPTSLPRLGLIFQQQVVGPIVFRVDTKCSIDSPWRSGIKIEDVMWSLSYSLRLLRSGKVIAWYSPKKKEGMIEMRVFEF</sequence>
<dbReference type="AlphaFoldDB" id="A0AAW1MKR4"/>
<dbReference type="Pfam" id="PF12600">
    <property type="entry name" value="DUF3769"/>
    <property type="match status" value="1"/>
</dbReference>
<protein>
    <recommendedName>
        <fullName evidence="3">Protein TRIGALACTOSYLDIACYLGLYCEROL 4, chloroplastic</fullName>
    </recommendedName>
</protein>
<dbReference type="GO" id="GO:0034196">
    <property type="term" value="P:acylglycerol transport"/>
    <property type="evidence" value="ECO:0007669"/>
    <property type="project" value="InterPro"/>
</dbReference>
<comment type="caution">
    <text evidence="1">The sequence shown here is derived from an EMBL/GenBank/DDBJ whole genome shotgun (WGS) entry which is preliminary data.</text>
</comment>
<gene>
    <name evidence="1" type="ORF">RND81_02G103500</name>
</gene>
<dbReference type="PANTHER" id="PTHR34954">
    <property type="entry name" value="EXPRESSED PROTEIN"/>
    <property type="match status" value="1"/>
</dbReference>
<keyword evidence="2" id="KW-1185">Reference proteome</keyword>
<proteinExistence type="predicted"/>
<dbReference type="PANTHER" id="PTHR34954:SF3">
    <property type="entry name" value="EXPRESSED PROTEIN"/>
    <property type="match status" value="1"/>
</dbReference>
<evidence type="ECO:0000313" key="1">
    <source>
        <dbReference type="EMBL" id="KAK9749119.1"/>
    </source>
</evidence>
<dbReference type="InterPro" id="IPR022244">
    <property type="entry name" value="DUF3769"/>
</dbReference>
<evidence type="ECO:0000313" key="2">
    <source>
        <dbReference type="Proteomes" id="UP001443914"/>
    </source>
</evidence>
<evidence type="ECO:0008006" key="3">
    <source>
        <dbReference type="Google" id="ProtNLM"/>
    </source>
</evidence>
<dbReference type="GO" id="GO:0070300">
    <property type="term" value="F:phosphatidic acid binding"/>
    <property type="evidence" value="ECO:0007669"/>
    <property type="project" value="InterPro"/>
</dbReference>
<dbReference type="GO" id="GO:1990052">
    <property type="term" value="P:ER to chloroplast lipid transport"/>
    <property type="evidence" value="ECO:0007669"/>
    <property type="project" value="InterPro"/>
</dbReference>
<dbReference type="EMBL" id="JBDFQZ010000002">
    <property type="protein sequence ID" value="KAK9749119.1"/>
    <property type="molecule type" value="Genomic_DNA"/>
</dbReference>
<accession>A0AAW1MKR4</accession>
<reference evidence="1" key="1">
    <citation type="submission" date="2024-03" db="EMBL/GenBank/DDBJ databases">
        <title>WGS assembly of Saponaria officinalis var. Norfolk2.</title>
        <authorList>
            <person name="Jenkins J."/>
            <person name="Shu S."/>
            <person name="Grimwood J."/>
            <person name="Barry K."/>
            <person name="Goodstein D."/>
            <person name="Schmutz J."/>
            <person name="Leebens-Mack J."/>
            <person name="Osbourn A."/>
        </authorList>
    </citation>
    <scope>NUCLEOTIDE SEQUENCE [LARGE SCALE GENOMIC DNA]</scope>
    <source>
        <strain evidence="1">JIC</strain>
    </source>
</reference>